<proteinExistence type="predicted"/>
<keyword evidence="1" id="KW-1133">Transmembrane helix</keyword>
<sequence length="194" mass="22004">MSNQVETIIQVQLTNRDKKTVFWRGILAFPIVIFLASFTQGMDQGWTTGLIVLPLALAILFRGVYPSYILSFNHSMIELQTRITAYVLLLNDEYPSIERNPNVAVLLPDTEGGKKLSRGLPLIKWLFAIPLIIVGILYLIIAIIYTFIAWIITWSTGNYPAWALDVVLGTVKFWNRVYGYAVILVTDEYPSFSL</sequence>
<dbReference type="EMBL" id="CAESAG010000076">
    <property type="protein sequence ID" value="CAB4336647.1"/>
    <property type="molecule type" value="Genomic_DNA"/>
</dbReference>
<feature type="transmembrane region" description="Helical" evidence="1">
    <location>
        <begin position="45"/>
        <end position="65"/>
    </location>
</feature>
<feature type="transmembrane region" description="Helical" evidence="1">
    <location>
        <begin position="21"/>
        <end position="39"/>
    </location>
</feature>
<name>A0A6J5Z663_9ZZZZ</name>
<protein>
    <submittedName>
        <fullName evidence="2">Unannotated protein</fullName>
    </submittedName>
</protein>
<dbReference type="Pfam" id="PF14333">
    <property type="entry name" value="DUF4389"/>
    <property type="match status" value="1"/>
</dbReference>
<gene>
    <name evidence="2" type="ORF">UFOPK4080_00597</name>
</gene>
<accession>A0A6J5Z663</accession>
<feature type="transmembrane region" description="Helical" evidence="1">
    <location>
        <begin position="125"/>
        <end position="152"/>
    </location>
</feature>
<reference evidence="2" key="1">
    <citation type="submission" date="2020-05" db="EMBL/GenBank/DDBJ databases">
        <authorList>
            <person name="Chiriac C."/>
            <person name="Salcher M."/>
            <person name="Ghai R."/>
            <person name="Kavagutti S V."/>
        </authorList>
    </citation>
    <scope>NUCLEOTIDE SEQUENCE</scope>
</reference>
<evidence type="ECO:0000256" key="1">
    <source>
        <dbReference type="SAM" id="Phobius"/>
    </source>
</evidence>
<dbReference type="AlphaFoldDB" id="A0A6J5Z663"/>
<dbReference type="InterPro" id="IPR025498">
    <property type="entry name" value="DUF4389"/>
</dbReference>
<keyword evidence="1" id="KW-0472">Membrane</keyword>
<evidence type="ECO:0000313" key="2">
    <source>
        <dbReference type="EMBL" id="CAB4336647.1"/>
    </source>
</evidence>
<organism evidence="2">
    <name type="scientific">freshwater metagenome</name>
    <dbReference type="NCBI Taxonomy" id="449393"/>
    <lineage>
        <taxon>unclassified sequences</taxon>
        <taxon>metagenomes</taxon>
        <taxon>ecological metagenomes</taxon>
    </lineage>
</organism>
<keyword evidence="1" id="KW-0812">Transmembrane</keyword>